<dbReference type="Proteomes" id="UP000267448">
    <property type="component" value="Unassembled WGS sequence"/>
</dbReference>
<dbReference type="Gene3D" id="2.40.50.100">
    <property type="match status" value="2"/>
</dbReference>
<reference evidence="9 10" key="1">
    <citation type="submission" date="2018-12" db="EMBL/GenBank/DDBJ databases">
        <authorList>
            <person name="Yu L."/>
        </authorList>
    </citation>
    <scope>NUCLEOTIDE SEQUENCE [LARGE SCALE GENOMIC DNA]</scope>
    <source>
        <strain evidence="9 10">HAW-EB2</strain>
    </source>
</reference>
<gene>
    <name evidence="9" type="ORF">EKG38_07435</name>
</gene>
<sequence length="407" mass="45316">MIEGLAVWTLLIYILRLVGMPWNKGTKLFSFAGGGLWLLFVWVGLLNYTPMDMSGGSVVQSPHIQLRPASTQVTGNVKAIYVEPNQRVSKGELIYELEDAPYRLSVVQSRAELKSKSAAIDMAVNDVAITKHAASSLEDDAKIAEARLLAANQDLDWKNKTGERYKTQNKIVPNTVTESKLDQQQAAINQSIAEVVALDNNIDKIRTAQIQAQQEIEKAITKVTDAQAEHERTLAALKQAEWNLEHTKIYAPADGYVTNFIMREGQYVGAAPRIHMYTDEKYVLMRVNHQALRNVRRNQRAEFTSAIYPGKIFNATVEGIIEATGESQGSLVSVEAAVRNTTVKNAYNKHHFVRLKIDEAEGSDVPVGAVGLAWISGEKPIAFMAFLDVVRGIIIRMKSQIYYFHSL</sequence>
<evidence type="ECO:0000256" key="4">
    <source>
        <dbReference type="ARBA" id="ARBA00022989"/>
    </source>
</evidence>
<dbReference type="InterPro" id="IPR058625">
    <property type="entry name" value="MdtA-like_BSH"/>
</dbReference>
<dbReference type="PANTHER" id="PTHR30386">
    <property type="entry name" value="MEMBRANE FUSION SUBUNIT OF EMRAB-TOLC MULTIDRUG EFFLUX PUMP"/>
    <property type="match status" value="1"/>
</dbReference>
<feature type="transmembrane region" description="Helical" evidence="7">
    <location>
        <begin position="5"/>
        <end position="22"/>
    </location>
</feature>
<evidence type="ECO:0000256" key="2">
    <source>
        <dbReference type="ARBA" id="ARBA00009477"/>
    </source>
</evidence>
<keyword evidence="5 7" id="KW-0472">Membrane</keyword>
<dbReference type="Gene3D" id="2.40.30.170">
    <property type="match status" value="1"/>
</dbReference>
<evidence type="ECO:0000256" key="5">
    <source>
        <dbReference type="ARBA" id="ARBA00023136"/>
    </source>
</evidence>
<evidence type="ECO:0000256" key="7">
    <source>
        <dbReference type="SAM" id="Phobius"/>
    </source>
</evidence>
<dbReference type="Pfam" id="PF25917">
    <property type="entry name" value="BSH_RND"/>
    <property type="match status" value="1"/>
</dbReference>
<feature type="transmembrane region" description="Helical" evidence="7">
    <location>
        <begin position="28"/>
        <end position="48"/>
    </location>
</feature>
<keyword evidence="4 7" id="KW-1133">Transmembrane helix</keyword>
<evidence type="ECO:0000313" key="9">
    <source>
        <dbReference type="EMBL" id="RTR39627.1"/>
    </source>
</evidence>
<dbReference type="SUPFAM" id="SSF111369">
    <property type="entry name" value="HlyD-like secretion proteins"/>
    <property type="match status" value="2"/>
</dbReference>
<keyword evidence="6" id="KW-0175">Coiled coil</keyword>
<evidence type="ECO:0000256" key="1">
    <source>
        <dbReference type="ARBA" id="ARBA00004167"/>
    </source>
</evidence>
<evidence type="ECO:0000256" key="6">
    <source>
        <dbReference type="SAM" id="Coils"/>
    </source>
</evidence>
<evidence type="ECO:0000256" key="3">
    <source>
        <dbReference type="ARBA" id="ARBA00022692"/>
    </source>
</evidence>
<protein>
    <submittedName>
        <fullName evidence="9">HlyD family secretion protein</fullName>
    </submittedName>
</protein>
<dbReference type="PANTHER" id="PTHR30386:SF26">
    <property type="entry name" value="TRANSPORT PROTEIN COMB"/>
    <property type="match status" value="1"/>
</dbReference>
<dbReference type="AlphaFoldDB" id="A0A3S0KX57"/>
<dbReference type="InterPro" id="IPR050739">
    <property type="entry name" value="MFP"/>
</dbReference>
<dbReference type="Gene3D" id="1.10.287.470">
    <property type="entry name" value="Helix hairpin bin"/>
    <property type="match status" value="2"/>
</dbReference>
<evidence type="ECO:0000313" key="10">
    <source>
        <dbReference type="Proteomes" id="UP000267448"/>
    </source>
</evidence>
<proteinExistence type="inferred from homology"/>
<organism evidence="9 10">
    <name type="scientific">Shewanella canadensis</name>
    <dbReference type="NCBI Taxonomy" id="271096"/>
    <lineage>
        <taxon>Bacteria</taxon>
        <taxon>Pseudomonadati</taxon>
        <taxon>Pseudomonadota</taxon>
        <taxon>Gammaproteobacteria</taxon>
        <taxon>Alteromonadales</taxon>
        <taxon>Shewanellaceae</taxon>
        <taxon>Shewanella</taxon>
    </lineage>
</organism>
<dbReference type="GO" id="GO:0016020">
    <property type="term" value="C:membrane"/>
    <property type="evidence" value="ECO:0007669"/>
    <property type="project" value="UniProtKB-SubCell"/>
</dbReference>
<comment type="similarity">
    <text evidence="2">Belongs to the membrane fusion protein (MFP) (TC 8.A.1) family.</text>
</comment>
<evidence type="ECO:0000259" key="8">
    <source>
        <dbReference type="Pfam" id="PF25917"/>
    </source>
</evidence>
<feature type="coiled-coil region" evidence="6">
    <location>
        <begin position="181"/>
        <end position="229"/>
    </location>
</feature>
<accession>A0A3S0KX57</accession>
<keyword evidence="3 7" id="KW-0812">Transmembrane</keyword>
<feature type="domain" description="Multidrug resistance protein MdtA-like barrel-sandwich hybrid" evidence="8">
    <location>
        <begin position="71"/>
        <end position="272"/>
    </location>
</feature>
<comment type="caution">
    <text evidence="9">The sequence shown here is derived from an EMBL/GenBank/DDBJ whole genome shotgun (WGS) entry which is preliminary data.</text>
</comment>
<dbReference type="OrthoDB" id="107989at2"/>
<dbReference type="RefSeq" id="WP_126519646.1">
    <property type="nucleotide sequence ID" value="NZ_RXNU01000003.1"/>
</dbReference>
<name>A0A3S0KX57_9GAMM</name>
<dbReference type="EMBL" id="RXNU01000003">
    <property type="protein sequence ID" value="RTR39627.1"/>
    <property type="molecule type" value="Genomic_DNA"/>
</dbReference>
<comment type="subcellular location">
    <subcellularLocation>
        <location evidence="1">Membrane</location>
        <topology evidence="1">Single-pass membrane protein</topology>
    </subcellularLocation>
</comment>
<keyword evidence="10" id="KW-1185">Reference proteome</keyword>